<comment type="caution">
    <text evidence="1">The sequence shown here is derived from an EMBL/GenBank/DDBJ whole genome shotgun (WGS) entry which is preliminary data.</text>
</comment>
<evidence type="ECO:0000313" key="2">
    <source>
        <dbReference type="Proteomes" id="UP000324800"/>
    </source>
</evidence>
<evidence type="ECO:0000313" key="1">
    <source>
        <dbReference type="EMBL" id="KAA6376485.1"/>
    </source>
</evidence>
<sequence length="67" mass="7802">PAYILIEKKQIVGVIDYSNVCSLTNLRQKEGNGDYRLRKPDMLYVEGIRLIDEKQIQDLVLLPNRLE</sequence>
<name>A0A5J4V360_9EUKA</name>
<protein>
    <submittedName>
        <fullName evidence="1">Uncharacterized protein</fullName>
    </submittedName>
</protein>
<proteinExistence type="predicted"/>
<gene>
    <name evidence="1" type="ORF">EZS28_027984</name>
</gene>
<feature type="non-terminal residue" evidence="1">
    <location>
        <position position="1"/>
    </location>
</feature>
<dbReference type="Proteomes" id="UP000324800">
    <property type="component" value="Unassembled WGS sequence"/>
</dbReference>
<dbReference type="EMBL" id="SNRW01010485">
    <property type="protein sequence ID" value="KAA6376485.1"/>
    <property type="molecule type" value="Genomic_DNA"/>
</dbReference>
<dbReference type="AlphaFoldDB" id="A0A5J4V360"/>
<organism evidence="1 2">
    <name type="scientific">Streblomastix strix</name>
    <dbReference type="NCBI Taxonomy" id="222440"/>
    <lineage>
        <taxon>Eukaryota</taxon>
        <taxon>Metamonada</taxon>
        <taxon>Preaxostyla</taxon>
        <taxon>Oxymonadida</taxon>
        <taxon>Streblomastigidae</taxon>
        <taxon>Streblomastix</taxon>
    </lineage>
</organism>
<accession>A0A5J4V360</accession>
<reference evidence="1 2" key="1">
    <citation type="submission" date="2019-03" db="EMBL/GenBank/DDBJ databases">
        <title>Single cell metagenomics reveals metabolic interactions within the superorganism composed of flagellate Streblomastix strix and complex community of Bacteroidetes bacteria on its surface.</title>
        <authorList>
            <person name="Treitli S.C."/>
            <person name="Kolisko M."/>
            <person name="Husnik F."/>
            <person name="Keeling P."/>
            <person name="Hampl V."/>
        </authorList>
    </citation>
    <scope>NUCLEOTIDE SEQUENCE [LARGE SCALE GENOMIC DNA]</scope>
    <source>
        <strain evidence="1">ST1C</strain>
    </source>
</reference>